<dbReference type="RefSeq" id="WP_004694492.1">
    <property type="nucleotide sequence ID" value="NZ_CP133463.1"/>
</dbReference>
<protein>
    <submittedName>
        <fullName evidence="2">Uncharacterized protein</fullName>
    </submittedName>
</protein>
<dbReference type="AlphaFoldDB" id="A0AB38YQ27"/>
<feature type="chain" id="PRO_5044302192" evidence="1">
    <location>
        <begin position="22"/>
        <end position="419"/>
    </location>
</feature>
<evidence type="ECO:0000256" key="1">
    <source>
        <dbReference type="SAM" id="SignalP"/>
    </source>
</evidence>
<accession>A0AB38YQ27</accession>
<dbReference type="Proteomes" id="UP001228955">
    <property type="component" value="Chromosome"/>
</dbReference>
<proteinExistence type="predicted"/>
<keyword evidence="1" id="KW-0732">Signal</keyword>
<feature type="signal peptide" evidence="1">
    <location>
        <begin position="1"/>
        <end position="21"/>
    </location>
</feature>
<name>A0AB38YQ27_VEIPA</name>
<evidence type="ECO:0000313" key="2">
    <source>
        <dbReference type="EMBL" id="WMS19650.1"/>
    </source>
</evidence>
<reference evidence="2" key="1">
    <citation type="submission" date="2023-08" db="EMBL/GenBank/DDBJ databases">
        <title>Veillonella_parvula_DSM 2007_complete_genome_hifiasm_Zymo_Research_D6332.</title>
        <authorList>
            <person name="Damerum A."/>
        </authorList>
    </citation>
    <scope>NUCLEOTIDE SEQUENCE</scope>
    <source>
        <strain evidence="2">DSM 2007</strain>
    </source>
</reference>
<gene>
    <name evidence="2" type="ORF">RDV51_09490</name>
</gene>
<sequence length="419" mass="47959">MIRKSVIMMALATAFTINVSAVQIEVPAGQPPMPGADASIPTNAYEDYRHINKVAEQEVESYIQFVESKSVNPASKLDKLYRERSGFVKASELADYSQSTVVLLHEGDKNIRLSVPNVSLRGDVVESPFGKQGPLFAVRSLSAFLVVGPPHAKELNKYSESKGKYMYPGLRNTSWKLMSNNAHVMYTEFTPNDTNTSYGITYGGWVNTEDPYQDKAPEVVMSNYIIPSIESLSGLDAYTNVEHWGNFNYRIPKTAKLISETVEDETYDVRTYEDTGFKMRVIRSLIKKEKPDVTIIKIPTLYFLHKYNDLDTPTQYAVVWNNGIAGSLVDSHKPNSESYLRHVVRDSVYVYSYRINYDESKTSYTHKQLRDMIEYVGFDDAARLRKEPQWREEGSYKEKLEESPVFIPWYMEWINILTQ</sequence>
<dbReference type="EMBL" id="CP133463">
    <property type="protein sequence ID" value="WMS19650.1"/>
    <property type="molecule type" value="Genomic_DNA"/>
</dbReference>
<evidence type="ECO:0000313" key="3">
    <source>
        <dbReference type="Proteomes" id="UP001228955"/>
    </source>
</evidence>
<organism evidence="2 3">
    <name type="scientific">Veillonella parvula</name>
    <name type="common">Staphylococcus parvulus</name>
    <dbReference type="NCBI Taxonomy" id="29466"/>
    <lineage>
        <taxon>Bacteria</taxon>
        <taxon>Bacillati</taxon>
        <taxon>Bacillota</taxon>
        <taxon>Negativicutes</taxon>
        <taxon>Veillonellales</taxon>
        <taxon>Veillonellaceae</taxon>
        <taxon>Veillonella</taxon>
    </lineage>
</organism>